<comment type="function">
    <text evidence="7">Plays a role in the regulation of phosphate uptake.</text>
</comment>
<evidence type="ECO:0000313" key="9">
    <source>
        <dbReference type="EMBL" id="TQL75488.1"/>
    </source>
</evidence>
<evidence type="ECO:0000256" key="3">
    <source>
        <dbReference type="ARBA" id="ARBA00011738"/>
    </source>
</evidence>
<dbReference type="PANTHER" id="PTHR42930">
    <property type="entry name" value="PHOSPHATE-SPECIFIC TRANSPORT SYSTEM ACCESSORY PROTEIN PHOU"/>
    <property type="match status" value="1"/>
</dbReference>
<keyword evidence="4 7" id="KW-0813">Transport</keyword>
<reference evidence="9 10" key="1">
    <citation type="submission" date="2019-06" db="EMBL/GenBank/DDBJ databases">
        <title>Sequencing the genomes of 1000 actinobacteria strains.</title>
        <authorList>
            <person name="Klenk H.-P."/>
        </authorList>
    </citation>
    <scope>NUCLEOTIDE SEQUENCE [LARGE SCALE GENOMIC DNA]</scope>
    <source>
        <strain evidence="9 10">DSM 45928</strain>
    </source>
</reference>
<comment type="subunit">
    <text evidence="3 7">Homodimer.</text>
</comment>
<evidence type="ECO:0000256" key="5">
    <source>
        <dbReference type="ARBA" id="ARBA00022490"/>
    </source>
</evidence>
<dbReference type="InterPro" id="IPR038078">
    <property type="entry name" value="PhoU-like_sf"/>
</dbReference>
<dbReference type="GO" id="GO:0030643">
    <property type="term" value="P:intracellular phosphate ion homeostasis"/>
    <property type="evidence" value="ECO:0007669"/>
    <property type="project" value="InterPro"/>
</dbReference>
<evidence type="ECO:0000256" key="2">
    <source>
        <dbReference type="ARBA" id="ARBA00008107"/>
    </source>
</evidence>
<dbReference type="GO" id="GO:0045936">
    <property type="term" value="P:negative regulation of phosphate metabolic process"/>
    <property type="evidence" value="ECO:0007669"/>
    <property type="project" value="InterPro"/>
</dbReference>
<dbReference type="PANTHER" id="PTHR42930:SF3">
    <property type="entry name" value="PHOSPHATE-SPECIFIC TRANSPORT SYSTEM ACCESSORY PROTEIN PHOU"/>
    <property type="match status" value="1"/>
</dbReference>
<organism evidence="9 10">
    <name type="scientific">Stackebrandtia endophytica</name>
    <dbReference type="NCBI Taxonomy" id="1496996"/>
    <lineage>
        <taxon>Bacteria</taxon>
        <taxon>Bacillati</taxon>
        <taxon>Actinomycetota</taxon>
        <taxon>Actinomycetes</taxon>
        <taxon>Glycomycetales</taxon>
        <taxon>Glycomycetaceae</taxon>
        <taxon>Stackebrandtia</taxon>
    </lineage>
</organism>
<keyword evidence="10" id="KW-1185">Reference proteome</keyword>
<dbReference type="Pfam" id="PF01895">
    <property type="entry name" value="PhoU"/>
    <property type="match status" value="2"/>
</dbReference>
<dbReference type="InterPro" id="IPR026022">
    <property type="entry name" value="PhoU_dom"/>
</dbReference>
<keyword evidence="5 7" id="KW-0963">Cytoplasm</keyword>
<keyword evidence="6 7" id="KW-0592">Phosphate transport</keyword>
<dbReference type="FunCoup" id="A0A543ASD3">
    <property type="interactions" value="7"/>
</dbReference>
<feature type="domain" description="PhoU" evidence="8">
    <location>
        <begin position="122"/>
        <end position="201"/>
    </location>
</feature>
<comment type="caution">
    <text evidence="9">The sequence shown here is derived from an EMBL/GenBank/DDBJ whole genome shotgun (WGS) entry which is preliminary data.</text>
</comment>
<comment type="similarity">
    <text evidence="2 7">Belongs to the PhoU family.</text>
</comment>
<evidence type="ECO:0000256" key="7">
    <source>
        <dbReference type="PIRNR" id="PIRNR003107"/>
    </source>
</evidence>
<dbReference type="Proteomes" id="UP000317043">
    <property type="component" value="Unassembled WGS sequence"/>
</dbReference>
<gene>
    <name evidence="9" type="ORF">FB566_0994</name>
</gene>
<dbReference type="RefSeq" id="WP_142035428.1">
    <property type="nucleotide sequence ID" value="NZ_JBHTGS010000001.1"/>
</dbReference>
<dbReference type="Gene3D" id="1.20.58.220">
    <property type="entry name" value="Phosphate transport system protein phou homolog 2, domain 2"/>
    <property type="match status" value="1"/>
</dbReference>
<evidence type="ECO:0000256" key="6">
    <source>
        <dbReference type="ARBA" id="ARBA00022592"/>
    </source>
</evidence>
<evidence type="ECO:0000259" key="8">
    <source>
        <dbReference type="Pfam" id="PF01895"/>
    </source>
</evidence>
<dbReference type="GO" id="GO:0006817">
    <property type="term" value="P:phosphate ion transport"/>
    <property type="evidence" value="ECO:0007669"/>
    <property type="project" value="UniProtKB-KW"/>
</dbReference>
<dbReference type="FunFam" id="1.20.58.220:FF:000004">
    <property type="entry name" value="Phosphate-specific transport system accessory protein PhoU"/>
    <property type="match status" value="1"/>
</dbReference>
<accession>A0A543ASD3</accession>
<protein>
    <recommendedName>
        <fullName evidence="7">Phosphate-specific transport system accessory protein PhoU</fullName>
    </recommendedName>
</protein>
<evidence type="ECO:0000313" key="10">
    <source>
        <dbReference type="Proteomes" id="UP000317043"/>
    </source>
</evidence>
<dbReference type="OrthoDB" id="9814256at2"/>
<dbReference type="PIRSF" id="PIRSF003107">
    <property type="entry name" value="PhoU"/>
    <property type="match status" value="1"/>
</dbReference>
<dbReference type="GO" id="GO:0005737">
    <property type="term" value="C:cytoplasm"/>
    <property type="evidence" value="ECO:0007669"/>
    <property type="project" value="UniProtKB-SubCell"/>
</dbReference>
<evidence type="ECO:0000256" key="1">
    <source>
        <dbReference type="ARBA" id="ARBA00004496"/>
    </source>
</evidence>
<dbReference type="InParanoid" id="A0A543ASD3"/>
<proteinExistence type="inferred from homology"/>
<evidence type="ECO:0000256" key="4">
    <source>
        <dbReference type="ARBA" id="ARBA00022448"/>
    </source>
</evidence>
<dbReference type="AlphaFoldDB" id="A0A543ASD3"/>
<name>A0A543ASD3_9ACTN</name>
<dbReference type="NCBIfam" id="TIGR02135">
    <property type="entry name" value="phoU_full"/>
    <property type="match status" value="1"/>
</dbReference>
<dbReference type="EMBL" id="VFOW01000001">
    <property type="protein sequence ID" value="TQL75488.1"/>
    <property type="molecule type" value="Genomic_DNA"/>
</dbReference>
<feature type="domain" description="PhoU" evidence="8">
    <location>
        <begin position="18"/>
        <end position="103"/>
    </location>
</feature>
<dbReference type="InterPro" id="IPR028366">
    <property type="entry name" value="PhoU"/>
</dbReference>
<dbReference type="SUPFAM" id="SSF109755">
    <property type="entry name" value="PhoU-like"/>
    <property type="match status" value="1"/>
</dbReference>
<sequence>MRDVFHADLDALNSQLVAMSTSVTQAMRAASAALLSRDAVQARGVIDGDADINAMQYAVDDEVIDIMTRHQPIAGDLRFILGAVRIGTDLERMGDMAVHVAKIAERDAPGCAVPRTRPIFTAMSEIAIRIADKTTGILVSRDVLDATQFDLDDDEMDAQFDRLMRVLGEGWSHGAEAAVDVAMLGRSFERYADHAVRVAHQIVYLVTGEVHLGRES</sequence>
<comment type="subcellular location">
    <subcellularLocation>
        <location evidence="1 7">Cytoplasm</location>
    </subcellularLocation>
</comment>